<reference evidence="9 10" key="1">
    <citation type="submission" date="2019-09" db="EMBL/GenBank/DDBJ databases">
        <title>Genome sequence of Hymenobacter sp. M3.</title>
        <authorList>
            <person name="Srinivasan S."/>
        </authorList>
    </citation>
    <scope>NUCLEOTIDE SEQUENCE [LARGE SCALE GENOMIC DNA]</scope>
    <source>
        <strain evidence="9 10">M3</strain>
    </source>
</reference>
<proteinExistence type="predicted"/>
<dbReference type="Gene3D" id="3.50.30.30">
    <property type="match status" value="1"/>
</dbReference>
<dbReference type="Pfam" id="PF02225">
    <property type="entry name" value="PA"/>
    <property type="match status" value="1"/>
</dbReference>
<feature type="domain" description="PA" evidence="7">
    <location>
        <begin position="137"/>
        <end position="219"/>
    </location>
</feature>
<evidence type="ECO:0000256" key="2">
    <source>
        <dbReference type="ARBA" id="ARBA00022670"/>
    </source>
</evidence>
<evidence type="ECO:0000256" key="6">
    <source>
        <dbReference type="ARBA" id="ARBA00022833"/>
    </source>
</evidence>
<dbReference type="GO" id="GO:0006508">
    <property type="term" value="P:proteolysis"/>
    <property type="evidence" value="ECO:0007669"/>
    <property type="project" value="UniProtKB-KW"/>
</dbReference>
<dbReference type="SUPFAM" id="SSF53187">
    <property type="entry name" value="Zn-dependent exopeptidases"/>
    <property type="match status" value="1"/>
</dbReference>
<dbReference type="AlphaFoldDB" id="A0A7L5A1Z3"/>
<dbReference type="GO" id="GO:0008235">
    <property type="term" value="F:metalloexopeptidase activity"/>
    <property type="evidence" value="ECO:0007669"/>
    <property type="project" value="InterPro"/>
</dbReference>
<feature type="domain" description="Peptidase M28" evidence="8">
    <location>
        <begin position="302"/>
        <end position="507"/>
    </location>
</feature>
<evidence type="ECO:0000313" key="9">
    <source>
        <dbReference type="EMBL" id="KAA9327278.1"/>
    </source>
</evidence>
<keyword evidence="1" id="KW-0031">Aminopeptidase</keyword>
<keyword evidence="6" id="KW-0862">Zinc</keyword>
<comment type="caution">
    <text evidence="9">The sequence shown here is derived from an EMBL/GenBank/DDBJ whole genome shotgun (WGS) entry which is preliminary data.</text>
</comment>
<keyword evidence="10" id="KW-1185">Reference proteome</keyword>
<dbReference type="EMBL" id="VTWU01000007">
    <property type="protein sequence ID" value="KAA9327278.1"/>
    <property type="molecule type" value="Genomic_DNA"/>
</dbReference>
<dbReference type="InterPro" id="IPR045175">
    <property type="entry name" value="M28_fam"/>
</dbReference>
<evidence type="ECO:0000259" key="8">
    <source>
        <dbReference type="Pfam" id="PF04389"/>
    </source>
</evidence>
<dbReference type="PANTHER" id="PTHR12147:SF56">
    <property type="entry name" value="AMINOPEPTIDASE YDR415C-RELATED"/>
    <property type="match status" value="1"/>
</dbReference>
<keyword evidence="3" id="KW-0479">Metal-binding</keyword>
<evidence type="ECO:0000313" key="10">
    <source>
        <dbReference type="Proteomes" id="UP000326380"/>
    </source>
</evidence>
<dbReference type="GO" id="GO:0004177">
    <property type="term" value="F:aminopeptidase activity"/>
    <property type="evidence" value="ECO:0007669"/>
    <property type="project" value="UniProtKB-KW"/>
</dbReference>
<evidence type="ECO:0000256" key="1">
    <source>
        <dbReference type="ARBA" id="ARBA00022438"/>
    </source>
</evidence>
<dbReference type="Proteomes" id="UP000326380">
    <property type="component" value="Unassembled WGS sequence"/>
</dbReference>
<dbReference type="Pfam" id="PF04389">
    <property type="entry name" value="Peptidase_M28"/>
    <property type="match status" value="1"/>
</dbReference>
<dbReference type="Gene3D" id="3.40.630.10">
    <property type="entry name" value="Zn peptidases"/>
    <property type="match status" value="2"/>
</dbReference>
<dbReference type="SUPFAM" id="SSF52025">
    <property type="entry name" value="PA domain"/>
    <property type="match status" value="1"/>
</dbReference>
<keyword evidence="2" id="KW-0645">Protease</keyword>
<dbReference type="PANTHER" id="PTHR12147">
    <property type="entry name" value="METALLOPEPTIDASE M28 FAMILY MEMBER"/>
    <property type="match status" value="1"/>
</dbReference>
<accession>A0A7L5A1Z3</accession>
<protein>
    <submittedName>
        <fullName evidence="9">M28 family peptidase</fullName>
    </submittedName>
</protein>
<name>A0A7L5A1Z3_9BACT</name>
<evidence type="ECO:0000256" key="4">
    <source>
        <dbReference type="ARBA" id="ARBA00022729"/>
    </source>
</evidence>
<evidence type="ECO:0000256" key="5">
    <source>
        <dbReference type="ARBA" id="ARBA00022801"/>
    </source>
</evidence>
<evidence type="ECO:0000256" key="3">
    <source>
        <dbReference type="ARBA" id="ARBA00022723"/>
    </source>
</evidence>
<sequence>MTLPRLWLTLASCAVAAPLAAQSLTVGKKVARALEQVQPADFKAHVQYLADDKLLGRQPGQPGYQMAVDYVTAQLKSFGVQPAGENGSYVQRVRLRRAFVKPNTRLALRDAQGQSQPLTMGTDYTVYPNPEVPSLPVQAPLVFAGYGISAPELGYDDYQGLDVTGKIVVVVAGAPRPFPSTVAAASQSALTVMRNAVQHGAVGVIIAASKPKAMLSDLKRGAYSVLGTDGKVAASRSYVPGGAFKLLGNVTAATFQRLLAAAAVDTAQAFAALRSGKPASVALRHSLDAAVEARYEELDTYNVVGQLPGADTRLRSEYVVHSAHLDHMGIGAPVKGDSIYNGAHDNATGVASVLEIARTYAKLKGADRPKRSILFVLQTGEELGLLGSAYFAANPTVPKANIVADVNTDMPTIIAPLLSVVPLGAQHSTLDEPVNRAAAYLNLAVEADPEPEQNRFIRSDQFSFVMQGIPALHIKYGNKTADGKNDLAKTVQAWRAVTYHKPQDDMSGTFDFEAGKKYVQLNFLIGYQVANAPQRPTWKSGDFFGGRYGAK</sequence>
<keyword evidence="5" id="KW-0378">Hydrolase</keyword>
<evidence type="ECO:0000259" key="7">
    <source>
        <dbReference type="Pfam" id="PF02225"/>
    </source>
</evidence>
<dbReference type="InterPro" id="IPR007484">
    <property type="entry name" value="Peptidase_M28"/>
</dbReference>
<organism evidence="9 10">
    <name type="scientific">Hymenobacter busanensis</name>
    <dbReference type="NCBI Taxonomy" id="2607656"/>
    <lineage>
        <taxon>Bacteria</taxon>
        <taxon>Pseudomonadati</taxon>
        <taxon>Bacteroidota</taxon>
        <taxon>Cytophagia</taxon>
        <taxon>Cytophagales</taxon>
        <taxon>Hymenobacteraceae</taxon>
        <taxon>Hymenobacter</taxon>
    </lineage>
</organism>
<dbReference type="InterPro" id="IPR003137">
    <property type="entry name" value="PA_domain"/>
</dbReference>
<keyword evidence="4" id="KW-0732">Signal</keyword>
<dbReference type="GO" id="GO:0046872">
    <property type="term" value="F:metal ion binding"/>
    <property type="evidence" value="ECO:0007669"/>
    <property type="project" value="UniProtKB-KW"/>
</dbReference>
<gene>
    <name evidence="9" type="ORF">F0P96_17500</name>
</gene>
<dbReference type="InterPro" id="IPR046450">
    <property type="entry name" value="PA_dom_sf"/>
</dbReference>